<dbReference type="CDD" id="cd05578">
    <property type="entry name" value="STKc_Yank1"/>
    <property type="match status" value="1"/>
</dbReference>
<dbReference type="Pfam" id="PF00069">
    <property type="entry name" value="Pkinase"/>
    <property type="match status" value="1"/>
</dbReference>
<dbReference type="InterPro" id="IPR011009">
    <property type="entry name" value="Kinase-like_dom_sf"/>
</dbReference>
<dbReference type="FunFam" id="1.10.510.10:FF:000169">
    <property type="entry name" value="Serine/threonine-protein kinase 32A"/>
    <property type="match status" value="1"/>
</dbReference>
<dbReference type="PANTHER" id="PTHR24355">
    <property type="entry name" value="G PROTEIN-COUPLED RECEPTOR KINASE/RIBOSOMAL PROTEIN S6 KINASE"/>
    <property type="match status" value="1"/>
</dbReference>
<evidence type="ECO:0000256" key="5">
    <source>
        <dbReference type="ARBA" id="ARBA00022840"/>
    </source>
</evidence>
<dbReference type="AlphaFoldDB" id="A0A8C8JW26"/>
<proteinExistence type="inferred from homology"/>
<dbReference type="PROSITE" id="PS00107">
    <property type="entry name" value="PROTEIN_KINASE_ATP"/>
    <property type="match status" value="1"/>
</dbReference>
<dbReference type="PROSITE" id="PS50011">
    <property type="entry name" value="PROTEIN_KINASE_DOM"/>
    <property type="match status" value="1"/>
</dbReference>
<feature type="binding site" evidence="6">
    <location>
        <position position="132"/>
    </location>
    <ligand>
        <name>ATP</name>
        <dbReference type="ChEBI" id="CHEBI:30616"/>
    </ligand>
</feature>
<evidence type="ECO:0000256" key="2">
    <source>
        <dbReference type="ARBA" id="ARBA00022679"/>
    </source>
</evidence>
<dbReference type="FunFam" id="3.30.200.20:FF:000347">
    <property type="entry name" value="serine/threonine-protein kinase 32A isoform X2"/>
    <property type="match status" value="1"/>
</dbReference>
<evidence type="ECO:0000256" key="4">
    <source>
        <dbReference type="ARBA" id="ARBA00022777"/>
    </source>
</evidence>
<dbReference type="InterPro" id="IPR000719">
    <property type="entry name" value="Prot_kinase_dom"/>
</dbReference>
<keyword evidence="5 6" id="KW-0067">ATP-binding</keyword>
<dbReference type="GO" id="GO:0007186">
    <property type="term" value="P:G protein-coupled receptor signaling pathway"/>
    <property type="evidence" value="ECO:0007669"/>
    <property type="project" value="TreeGrafter"/>
</dbReference>
<evidence type="ECO:0000256" key="7">
    <source>
        <dbReference type="RuleBase" id="RU000304"/>
    </source>
</evidence>
<keyword evidence="2" id="KW-0808">Transferase</keyword>
<name>A0A8C8JW26_ONCTS</name>
<dbReference type="GO" id="GO:0004703">
    <property type="term" value="F:G protein-coupled receptor kinase activity"/>
    <property type="evidence" value="ECO:0007669"/>
    <property type="project" value="TreeGrafter"/>
</dbReference>
<dbReference type="Gene3D" id="3.30.200.20">
    <property type="entry name" value="Phosphorylase Kinase, domain 1"/>
    <property type="match status" value="2"/>
</dbReference>
<evidence type="ECO:0000256" key="1">
    <source>
        <dbReference type="ARBA" id="ARBA00022527"/>
    </source>
</evidence>
<dbReference type="GO" id="GO:0009966">
    <property type="term" value="P:regulation of signal transduction"/>
    <property type="evidence" value="ECO:0007669"/>
    <property type="project" value="TreeGrafter"/>
</dbReference>
<dbReference type="PANTHER" id="PTHR24355:SF32">
    <property type="entry name" value="SERINE_THREONINE KINASE 32C"/>
    <property type="match status" value="1"/>
</dbReference>
<evidence type="ECO:0000256" key="6">
    <source>
        <dbReference type="PROSITE-ProRule" id="PRU10141"/>
    </source>
</evidence>
<reference evidence="9" key="2">
    <citation type="submission" date="2025-09" db="UniProtKB">
        <authorList>
            <consortium name="Ensembl"/>
        </authorList>
    </citation>
    <scope>IDENTIFICATION</scope>
</reference>
<keyword evidence="10" id="KW-1185">Reference proteome</keyword>
<dbReference type="GO" id="GO:0001664">
    <property type="term" value="F:G protein-coupled receptor binding"/>
    <property type="evidence" value="ECO:0007669"/>
    <property type="project" value="TreeGrafter"/>
</dbReference>
<comment type="similarity">
    <text evidence="7">Belongs to the protein kinase superfamily.</text>
</comment>
<protein>
    <recommendedName>
        <fullName evidence="8">Protein kinase domain-containing protein</fullName>
    </recommendedName>
</protein>
<keyword evidence="1 7" id="KW-0723">Serine/threonine-protein kinase</keyword>
<gene>
    <name evidence="9" type="primary">STK32C</name>
</gene>
<dbReference type="SMART" id="SM00220">
    <property type="entry name" value="S_TKc"/>
    <property type="match status" value="1"/>
</dbReference>
<feature type="domain" description="Protein kinase" evidence="8">
    <location>
        <begin position="103"/>
        <end position="363"/>
    </location>
</feature>
<organism evidence="9 10">
    <name type="scientific">Oncorhynchus tshawytscha</name>
    <name type="common">Chinook salmon</name>
    <name type="synonym">Salmo tshawytscha</name>
    <dbReference type="NCBI Taxonomy" id="74940"/>
    <lineage>
        <taxon>Eukaryota</taxon>
        <taxon>Metazoa</taxon>
        <taxon>Chordata</taxon>
        <taxon>Craniata</taxon>
        <taxon>Vertebrata</taxon>
        <taxon>Euteleostomi</taxon>
        <taxon>Actinopterygii</taxon>
        <taxon>Neopterygii</taxon>
        <taxon>Teleostei</taxon>
        <taxon>Protacanthopterygii</taxon>
        <taxon>Salmoniformes</taxon>
        <taxon>Salmonidae</taxon>
        <taxon>Salmoninae</taxon>
        <taxon>Oncorhynchus</taxon>
    </lineage>
</organism>
<dbReference type="GO" id="GO:0005524">
    <property type="term" value="F:ATP binding"/>
    <property type="evidence" value="ECO:0007669"/>
    <property type="project" value="UniProtKB-UniRule"/>
</dbReference>
<keyword evidence="3 6" id="KW-0547">Nucleotide-binding</keyword>
<evidence type="ECO:0000259" key="8">
    <source>
        <dbReference type="PROSITE" id="PS50011"/>
    </source>
</evidence>
<keyword evidence="4" id="KW-0418">Kinase</keyword>
<sequence>MFLCVYPFKSSSYITSTVSVSPIFSTVPAFICCGSIKALSYLKISYVQNVEPEESREDYLVFQSKTCKPGLMPFVWRLCSGFSVTACVPRFVCFVFPVTFDHFQILRAIGKGSFGKVCIVQKRDTEKMYAMKYMNKQQCIERDEVRNVFRELEILQEIEHVFLVNLWYSFQDEEDMFMVVDLLLGGDLRYHLQQNVHFNEDAVKLYLCEMTLALDYLQSQHIIHRDIKPDNILLDEQGHAHLTDFNVATIIKDGERATALAGTKPYMAPEIFQSFVSGGVGYAFEVDWWSLGVTVFEVLRGWRPYEIHASNSVESLMQLFSTVSVQYNSTWPKDLVHLMRKLLTVNPEHRFSSLSHMQTAPYLSEINWDAVYEKKIEAGFVPNKGRLHCDPTFELEEMILESRPLHKKKKRLAKNRSREASKDSQSENDYLQECLEVVQSEFMIFNREK</sequence>
<evidence type="ECO:0000313" key="10">
    <source>
        <dbReference type="Proteomes" id="UP000694402"/>
    </source>
</evidence>
<dbReference type="SUPFAM" id="SSF56112">
    <property type="entry name" value="Protein kinase-like (PK-like)"/>
    <property type="match status" value="1"/>
</dbReference>
<dbReference type="Gene3D" id="1.10.510.10">
    <property type="entry name" value="Transferase(Phosphotransferase) domain 1"/>
    <property type="match status" value="1"/>
</dbReference>
<dbReference type="Proteomes" id="UP000694402">
    <property type="component" value="Unassembled WGS sequence"/>
</dbReference>
<evidence type="ECO:0000313" key="9">
    <source>
        <dbReference type="Ensembl" id="ENSOTSP00005098753.2"/>
    </source>
</evidence>
<dbReference type="Ensembl" id="ENSOTST00005106849.2">
    <property type="protein sequence ID" value="ENSOTSP00005098753.2"/>
    <property type="gene ID" value="ENSOTSG00005045461.2"/>
</dbReference>
<evidence type="ECO:0000256" key="3">
    <source>
        <dbReference type="ARBA" id="ARBA00022741"/>
    </source>
</evidence>
<dbReference type="GeneTree" id="ENSGT00940000160573"/>
<reference evidence="9" key="1">
    <citation type="submission" date="2025-08" db="UniProtKB">
        <authorList>
            <consortium name="Ensembl"/>
        </authorList>
    </citation>
    <scope>IDENTIFICATION</scope>
</reference>
<dbReference type="PROSITE" id="PS00108">
    <property type="entry name" value="PROTEIN_KINASE_ST"/>
    <property type="match status" value="1"/>
</dbReference>
<dbReference type="InterPro" id="IPR017441">
    <property type="entry name" value="Protein_kinase_ATP_BS"/>
</dbReference>
<dbReference type="InterPro" id="IPR008271">
    <property type="entry name" value="Ser/Thr_kinase_AS"/>
</dbReference>
<accession>A0A8C8JW26</accession>